<evidence type="ECO:0000256" key="1">
    <source>
        <dbReference type="ARBA" id="ARBA00022821"/>
    </source>
</evidence>
<keyword evidence="1" id="KW-0611">Plant defense</keyword>
<gene>
    <name evidence="3" type="ORF">Dsin_023073</name>
</gene>
<dbReference type="SMART" id="SM00382">
    <property type="entry name" value="AAA"/>
    <property type="match status" value="1"/>
</dbReference>
<dbReference type="Gene3D" id="3.40.50.300">
    <property type="entry name" value="P-loop containing nucleotide triphosphate hydrolases"/>
    <property type="match status" value="1"/>
</dbReference>
<feature type="domain" description="AAA+ ATPase" evidence="2">
    <location>
        <begin position="75"/>
        <end position="212"/>
    </location>
</feature>
<dbReference type="Proteomes" id="UP001281410">
    <property type="component" value="Unassembled WGS sequence"/>
</dbReference>
<dbReference type="GO" id="GO:0006952">
    <property type="term" value="P:defense response"/>
    <property type="evidence" value="ECO:0007669"/>
    <property type="project" value="UniProtKB-KW"/>
</dbReference>
<sequence>MVPRLASSHKLSRRALQKSNAIDVHLSKGYKLDNNNVSFPAHPADLRSLPTPDFVPLETSMKAINSIIDGLKKKKNKIIGVHGSEGIGKTTLMKQVVKQVDKQVHFDKVLLVKVTQTPNLEKIKDDIARLVGFEIQGADVEYQRAATLSQRLKLWKKVLIIFDDVWEKLDLATIGIPYGEEHKGCKIVVTSRFEEVCTKMASNQIVEIEELTEQDRLKLSR</sequence>
<dbReference type="InterPro" id="IPR002182">
    <property type="entry name" value="NB-ARC"/>
</dbReference>
<dbReference type="Pfam" id="PF00931">
    <property type="entry name" value="NB-ARC"/>
    <property type="match status" value="1"/>
</dbReference>
<protein>
    <recommendedName>
        <fullName evidence="2">AAA+ ATPase domain-containing protein</fullName>
    </recommendedName>
</protein>
<reference evidence="3" key="1">
    <citation type="journal article" date="2023" name="Plant J.">
        <title>Genome sequences and population genomics provide insights into the demographic history, inbreeding, and mutation load of two 'living fossil' tree species of Dipteronia.</title>
        <authorList>
            <person name="Feng Y."/>
            <person name="Comes H.P."/>
            <person name="Chen J."/>
            <person name="Zhu S."/>
            <person name="Lu R."/>
            <person name="Zhang X."/>
            <person name="Li P."/>
            <person name="Qiu J."/>
            <person name="Olsen K.M."/>
            <person name="Qiu Y."/>
        </authorList>
    </citation>
    <scope>NUCLEOTIDE SEQUENCE</scope>
    <source>
        <strain evidence="3">NBL</strain>
    </source>
</reference>
<evidence type="ECO:0000313" key="3">
    <source>
        <dbReference type="EMBL" id="KAK3199658.1"/>
    </source>
</evidence>
<dbReference type="FunFam" id="3.40.50.300:FF:001091">
    <property type="entry name" value="Probable disease resistance protein At1g61300"/>
    <property type="match status" value="1"/>
</dbReference>
<dbReference type="PANTHER" id="PTHR33463:SF203">
    <property type="entry name" value="AAA+ ATPASE DOMAIN-CONTAINING PROTEIN"/>
    <property type="match status" value="1"/>
</dbReference>
<dbReference type="EMBL" id="JANJYJ010000007">
    <property type="protein sequence ID" value="KAK3199658.1"/>
    <property type="molecule type" value="Genomic_DNA"/>
</dbReference>
<keyword evidence="4" id="KW-1185">Reference proteome</keyword>
<dbReference type="SUPFAM" id="SSF52540">
    <property type="entry name" value="P-loop containing nucleoside triphosphate hydrolases"/>
    <property type="match status" value="1"/>
</dbReference>
<evidence type="ECO:0000313" key="4">
    <source>
        <dbReference type="Proteomes" id="UP001281410"/>
    </source>
</evidence>
<dbReference type="GO" id="GO:0043531">
    <property type="term" value="F:ADP binding"/>
    <property type="evidence" value="ECO:0007669"/>
    <property type="project" value="InterPro"/>
</dbReference>
<dbReference type="InterPro" id="IPR003593">
    <property type="entry name" value="AAA+_ATPase"/>
</dbReference>
<dbReference type="PRINTS" id="PR00364">
    <property type="entry name" value="DISEASERSIST"/>
</dbReference>
<proteinExistence type="predicted"/>
<evidence type="ECO:0000259" key="2">
    <source>
        <dbReference type="SMART" id="SM00382"/>
    </source>
</evidence>
<dbReference type="AlphaFoldDB" id="A0AAE0E0E4"/>
<dbReference type="InterPro" id="IPR027417">
    <property type="entry name" value="P-loop_NTPase"/>
</dbReference>
<dbReference type="PANTHER" id="PTHR33463">
    <property type="entry name" value="NB-ARC DOMAIN-CONTAINING PROTEIN-RELATED"/>
    <property type="match status" value="1"/>
</dbReference>
<dbReference type="InterPro" id="IPR050905">
    <property type="entry name" value="Plant_NBS-LRR"/>
</dbReference>
<name>A0AAE0E0E4_9ROSI</name>
<organism evidence="3 4">
    <name type="scientific">Dipteronia sinensis</name>
    <dbReference type="NCBI Taxonomy" id="43782"/>
    <lineage>
        <taxon>Eukaryota</taxon>
        <taxon>Viridiplantae</taxon>
        <taxon>Streptophyta</taxon>
        <taxon>Embryophyta</taxon>
        <taxon>Tracheophyta</taxon>
        <taxon>Spermatophyta</taxon>
        <taxon>Magnoliopsida</taxon>
        <taxon>eudicotyledons</taxon>
        <taxon>Gunneridae</taxon>
        <taxon>Pentapetalae</taxon>
        <taxon>rosids</taxon>
        <taxon>malvids</taxon>
        <taxon>Sapindales</taxon>
        <taxon>Sapindaceae</taxon>
        <taxon>Hippocastanoideae</taxon>
        <taxon>Acereae</taxon>
        <taxon>Dipteronia</taxon>
    </lineage>
</organism>
<accession>A0AAE0E0E4</accession>
<comment type="caution">
    <text evidence="3">The sequence shown here is derived from an EMBL/GenBank/DDBJ whole genome shotgun (WGS) entry which is preliminary data.</text>
</comment>